<dbReference type="PANTHER" id="PTHR37481">
    <property type="entry name" value="LIPOPOLYSACCHARIDE EXPORT SYSTEM PROTEIN LPTC"/>
    <property type="match status" value="1"/>
</dbReference>
<keyword evidence="1" id="KW-1003">Cell membrane</keyword>
<evidence type="ECO:0000256" key="3">
    <source>
        <dbReference type="ARBA" id="ARBA00022692"/>
    </source>
</evidence>
<dbReference type="InterPro" id="IPR010664">
    <property type="entry name" value="LipoPS_assembly_LptC-rel"/>
</dbReference>
<dbReference type="GO" id="GO:0017089">
    <property type="term" value="F:glycolipid transfer activity"/>
    <property type="evidence" value="ECO:0007669"/>
    <property type="project" value="TreeGrafter"/>
</dbReference>
<accession>A0A7U6GGT4</accession>
<sequence>MRTWLLLLLLGVLGFTWWASRPEPSAISTTQTPGKDVQDYSLNGLALRQFDIQGQLSHRLLAEDMQHYRGSGLTRIQTPEYILYEQGSPVWTVNAARGELSSDQTLLKLFGKTTLEREADDMHPAMRLETADLRIYPHKEYAETDEPVTVTSEQNWIKSTGMQAWFKSPTRILFPAQARAHYVAQ</sequence>
<keyword evidence="2" id="KW-0997">Cell inner membrane</keyword>
<dbReference type="Proteomes" id="UP000031631">
    <property type="component" value="Chromosome"/>
</dbReference>
<reference evidence="6 7" key="1">
    <citation type="journal article" date="2014" name="PLoS ONE">
        <title>Physiological and genomic features of a novel sulfur-oxidizing gammaproteobacterium belonging to a previously uncultivated symbiotic lineage isolated from a hydrothermal vent.</title>
        <authorList>
            <person name="Nunoura T."/>
            <person name="Takaki Y."/>
            <person name="Kazama H."/>
            <person name="Kakuta J."/>
            <person name="Shimamura S."/>
            <person name="Makita H."/>
            <person name="Hirai M."/>
            <person name="Miyazaki M."/>
            <person name="Takai K."/>
        </authorList>
    </citation>
    <scope>NUCLEOTIDE SEQUENCE [LARGE SCALE GENOMIC DNA]</scope>
    <source>
        <strain evidence="6 7">Hiromi1</strain>
    </source>
</reference>
<dbReference type="Pfam" id="PF06835">
    <property type="entry name" value="LptC"/>
    <property type="match status" value="1"/>
</dbReference>
<dbReference type="GO" id="GO:0030288">
    <property type="term" value="C:outer membrane-bounded periplasmic space"/>
    <property type="evidence" value="ECO:0007669"/>
    <property type="project" value="TreeGrafter"/>
</dbReference>
<evidence type="ECO:0000256" key="2">
    <source>
        <dbReference type="ARBA" id="ARBA00022519"/>
    </source>
</evidence>
<organism evidence="6 7">
    <name type="scientific">Thiolapillus brandeum</name>
    <dbReference type="NCBI Taxonomy" id="1076588"/>
    <lineage>
        <taxon>Bacteria</taxon>
        <taxon>Pseudomonadati</taxon>
        <taxon>Pseudomonadota</taxon>
        <taxon>Gammaproteobacteria</taxon>
        <taxon>Chromatiales</taxon>
        <taxon>Sedimenticolaceae</taxon>
        <taxon>Thiolapillus</taxon>
    </lineage>
</organism>
<dbReference type="GO" id="GO:0015221">
    <property type="term" value="F:lipopolysaccharide transmembrane transporter activity"/>
    <property type="evidence" value="ECO:0007669"/>
    <property type="project" value="InterPro"/>
</dbReference>
<evidence type="ECO:0000256" key="5">
    <source>
        <dbReference type="ARBA" id="ARBA00023136"/>
    </source>
</evidence>
<dbReference type="PANTHER" id="PTHR37481:SF1">
    <property type="entry name" value="LIPOPOLYSACCHARIDE EXPORT SYSTEM PROTEIN LPTC"/>
    <property type="match status" value="1"/>
</dbReference>
<dbReference type="NCBIfam" id="TIGR04409">
    <property type="entry name" value="LptC_YrbK"/>
    <property type="match status" value="1"/>
</dbReference>
<keyword evidence="3" id="KW-0812">Transmembrane</keyword>
<evidence type="ECO:0000313" key="6">
    <source>
        <dbReference type="EMBL" id="BAO43382.1"/>
    </source>
</evidence>
<dbReference type="GO" id="GO:0005886">
    <property type="term" value="C:plasma membrane"/>
    <property type="evidence" value="ECO:0007669"/>
    <property type="project" value="InterPro"/>
</dbReference>
<keyword evidence="5" id="KW-0472">Membrane</keyword>
<dbReference type="AlphaFoldDB" id="A0A7U6GGT4"/>
<dbReference type="KEGG" id="tbn:TBH_C0437"/>
<dbReference type="EMBL" id="AP012273">
    <property type="protein sequence ID" value="BAO43382.1"/>
    <property type="molecule type" value="Genomic_DNA"/>
</dbReference>
<keyword evidence="4" id="KW-1133">Transmembrane helix</keyword>
<proteinExistence type="predicted"/>
<dbReference type="InterPro" id="IPR052363">
    <property type="entry name" value="LPS_export_LptC"/>
</dbReference>
<evidence type="ECO:0000256" key="4">
    <source>
        <dbReference type="ARBA" id="ARBA00022989"/>
    </source>
</evidence>
<gene>
    <name evidence="6" type="ORF">TBH_C0437</name>
</gene>
<dbReference type="InterPro" id="IPR026265">
    <property type="entry name" value="LptC"/>
</dbReference>
<evidence type="ECO:0000256" key="1">
    <source>
        <dbReference type="ARBA" id="ARBA00022475"/>
    </source>
</evidence>
<evidence type="ECO:0000313" key="7">
    <source>
        <dbReference type="Proteomes" id="UP000031631"/>
    </source>
</evidence>
<protein>
    <submittedName>
        <fullName evidence="6">Lipopolysaccharide export system protein LptC</fullName>
    </submittedName>
</protein>
<keyword evidence="7" id="KW-1185">Reference proteome</keyword>
<dbReference type="RefSeq" id="WP_052469791.1">
    <property type="nucleotide sequence ID" value="NZ_AP012273.1"/>
</dbReference>
<dbReference type="Gene3D" id="2.60.450.10">
    <property type="entry name" value="Lipopolysaccharide (LPS) transport protein A like domain"/>
    <property type="match status" value="1"/>
</dbReference>
<name>A0A7U6GGT4_9GAMM</name>